<keyword evidence="5" id="KW-1185">Reference proteome</keyword>
<dbReference type="SUPFAM" id="SSF51395">
    <property type="entry name" value="FMN-linked oxidoreductases"/>
    <property type="match status" value="1"/>
</dbReference>
<dbReference type="PANTHER" id="PTHR48109:SF4">
    <property type="entry name" value="DIHYDROOROTATE DEHYDROGENASE (QUINONE), MITOCHONDRIAL"/>
    <property type="match status" value="1"/>
</dbReference>
<feature type="transmembrane region" description="Helical" evidence="3">
    <location>
        <begin position="404"/>
        <end position="425"/>
    </location>
</feature>
<feature type="transmembrane region" description="Helical" evidence="3">
    <location>
        <begin position="318"/>
        <end position="345"/>
    </location>
</feature>
<dbReference type="Proteomes" id="UP000525923">
    <property type="component" value="Unassembled WGS sequence"/>
</dbReference>
<sequence length="613" mass="66830">MPDWTYHTIFKPALDKMPAAKSRNFIHRGMNAVSSFPGGGAFIEILGHTEPSKKLQSVVAGLALSNPVGLSGKIDPLLAGTATFGNLGFGFIEVGPVSAEPQNGEAVGFNKTTGRIAFSRQGESLGVNETRDKLAKLKNFKKPLLIRIDPEASIEETLRITASLRDSGDAFITANPFAANDFQALKHAAGNKPLLYACDLANLDLPRLSELAGNGWIDGILVEERGIESPFGIEFPDGQTAEIGAAVRCMKAELHLPVITVGGIAEPGDAVTLFRSGADAVMLSSGYVETGPGLPKRINEAFLHDREPQQADNSGWHWHWLFGFIMVLAGVAALVVSLTVVVLPYDEKFLRLTREELMALNPRIYRFMQHDRMTVAGTMISGGLIYMQLARHGVRRGLHWAKSAIHIAGAVGFLGILLFLGFGYFDWLHGLLWLILLPLFWKGFQASKPLNEQPKSENRTNHKAWKRSLWGQLAFVSLGVALAIGGLVISLIGVTGVFVATDIAYICMPPEQLASLNGRLIPVIAHDRAGFGSALFSVGLLVLMLALWGFRQGEKWVWQTFLFGGIPAFSAAISVHYLIGYTTFIHLLPAFIGLVLYGTGLWFSKDFFFYKEA</sequence>
<feature type="transmembrane region" description="Helical" evidence="3">
    <location>
        <begin position="469"/>
        <end position="492"/>
    </location>
</feature>
<evidence type="ECO:0000256" key="2">
    <source>
        <dbReference type="ARBA" id="ARBA00004725"/>
    </source>
</evidence>
<feature type="transmembrane region" description="Helical" evidence="3">
    <location>
        <begin position="560"/>
        <end position="579"/>
    </location>
</feature>
<dbReference type="OrthoDB" id="9802377at2"/>
<evidence type="ECO:0000313" key="4">
    <source>
        <dbReference type="EMBL" id="MBB5181143.1"/>
    </source>
</evidence>
<dbReference type="Gene3D" id="3.20.20.70">
    <property type="entry name" value="Aldolase class I"/>
    <property type="match status" value="2"/>
</dbReference>
<organism evidence="4 5">
    <name type="scientific">Planococcus koreensis</name>
    <dbReference type="NCBI Taxonomy" id="112331"/>
    <lineage>
        <taxon>Bacteria</taxon>
        <taxon>Bacillati</taxon>
        <taxon>Bacillota</taxon>
        <taxon>Bacilli</taxon>
        <taxon>Bacillales</taxon>
        <taxon>Caryophanaceae</taxon>
        <taxon>Planococcus</taxon>
    </lineage>
</organism>
<comment type="caution">
    <text evidence="4">The sequence shown here is derived from an EMBL/GenBank/DDBJ whole genome shotgun (WGS) entry which is preliminary data.</text>
</comment>
<feature type="transmembrane region" description="Helical" evidence="3">
    <location>
        <begin position="585"/>
        <end position="603"/>
    </location>
</feature>
<dbReference type="InterPro" id="IPR013785">
    <property type="entry name" value="Aldolase_TIM"/>
</dbReference>
<dbReference type="GO" id="GO:0006207">
    <property type="term" value="P:'de novo' pyrimidine nucleobase biosynthetic process"/>
    <property type="evidence" value="ECO:0007669"/>
    <property type="project" value="TreeGrafter"/>
</dbReference>
<keyword evidence="3" id="KW-1133">Transmembrane helix</keyword>
<comment type="pathway">
    <text evidence="2">Pyrimidine metabolism; UMP biosynthesis via de novo pathway.</text>
</comment>
<keyword evidence="3" id="KW-0812">Transmembrane</keyword>
<comment type="cofactor">
    <cofactor evidence="1">
        <name>FMN</name>
        <dbReference type="ChEBI" id="CHEBI:58210"/>
    </cofactor>
</comment>
<dbReference type="RefSeq" id="WP_135502512.1">
    <property type="nucleotide sequence ID" value="NZ_JACHHE010000007.1"/>
</dbReference>
<gene>
    <name evidence="4" type="ORF">HNQ44_002608</name>
</gene>
<dbReference type="EMBL" id="JACHHE010000007">
    <property type="protein sequence ID" value="MBB5181143.1"/>
    <property type="molecule type" value="Genomic_DNA"/>
</dbReference>
<dbReference type="AlphaFoldDB" id="A0A7W8CV84"/>
<evidence type="ECO:0000256" key="1">
    <source>
        <dbReference type="ARBA" id="ARBA00001917"/>
    </source>
</evidence>
<keyword evidence="3" id="KW-0472">Membrane</keyword>
<dbReference type="EC" id="1.3.5.2" evidence="4"/>
<evidence type="ECO:0000256" key="3">
    <source>
        <dbReference type="SAM" id="Phobius"/>
    </source>
</evidence>
<dbReference type="GO" id="GO:0009220">
    <property type="term" value="P:pyrimidine ribonucleotide biosynthetic process"/>
    <property type="evidence" value="ECO:0007669"/>
    <property type="project" value="TreeGrafter"/>
</dbReference>
<dbReference type="InterPro" id="IPR050074">
    <property type="entry name" value="DHO_dehydrogenase"/>
</dbReference>
<protein>
    <submittedName>
        <fullName evidence="4">Dihydroorotate dehydrogenase</fullName>
        <ecNumber evidence="4">1.3.5.2</ecNumber>
    </submittedName>
</protein>
<accession>A0A7W8CV84</accession>
<dbReference type="GO" id="GO:0106430">
    <property type="term" value="F:dihydroorotate dehydrogenase (quinone) activity"/>
    <property type="evidence" value="ECO:0007669"/>
    <property type="project" value="UniProtKB-EC"/>
</dbReference>
<feature type="transmembrane region" description="Helical" evidence="3">
    <location>
        <begin position="529"/>
        <end position="548"/>
    </location>
</feature>
<evidence type="ECO:0000313" key="5">
    <source>
        <dbReference type="Proteomes" id="UP000525923"/>
    </source>
</evidence>
<proteinExistence type="predicted"/>
<dbReference type="PANTHER" id="PTHR48109">
    <property type="entry name" value="DIHYDROOROTATE DEHYDROGENASE (QUINONE), MITOCHONDRIAL-RELATED"/>
    <property type="match status" value="1"/>
</dbReference>
<name>A0A7W8CV84_9BACL</name>
<keyword evidence="4" id="KW-0560">Oxidoreductase</keyword>
<reference evidence="4 5" key="1">
    <citation type="submission" date="2020-08" db="EMBL/GenBank/DDBJ databases">
        <title>Genomic Encyclopedia of Type Strains, Phase IV (KMG-IV): sequencing the most valuable type-strain genomes for metagenomic binning, comparative biology and taxonomic classification.</title>
        <authorList>
            <person name="Goeker M."/>
        </authorList>
    </citation>
    <scope>NUCLEOTIDE SEQUENCE [LARGE SCALE GENOMIC DNA]</scope>
    <source>
        <strain evidence="4 5">DSM 15895</strain>
    </source>
</reference>